<keyword evidence="1" id="KW-0732">Signal</keyword>
<evidence type="ECO:0000313" key="2">
    <source>
        <dbReference type="EMBL" id="PIO56757.1"/>
    </source>
</evidence>
<dbReference type="EMBL" id="KZ373050">
    <property type="protein sequence ID" value="PIO56757.1"/>
    <property type="molecule type" value="Genomic_DNA"/>
</dbReference>
<dbReference type="Proteomes" id="UP000230423">
    <property type="component" value="Unassembled WGS sequence"/>
</dbReference>
<organism evidence="2 3">
    <name type="scientific">Teladorsagia circumcincta</name>
    <name type="common">Brown stomach worm</name>
    <name type="synonym">Ostertagia circumcincta</name>
    <dbReference type="NCBI Taxonomy" id="45464"/>
    <lineage>
        <taxon>Eukaryota</taxon>
        <taxon>Metazoa</taxon>
        <taxon>Ecdysozoa</taxon>
        <taxon>Nematoda</taxon>
        <taxon>Chromadorea</taxon>
        <taxon>Rhabditida</taxon>
        <taxon>Rhabditina</taxon>
        <taxon>Rhabditomorpha</taxon>
        <taxon>Strongyloidea</taxon>
        <taxon>Trichostrongylidae</taxon>
        <taxon>Teladorsagia</taxon>
    </lineage>
</organism>
<reference evidence="2 3" key="1">
    <citation type="submission" date="2015-09" db="EMBL/GenBank/DDBJ databases">
        <title>Draft genome of the parasitic nematode Teladorsagia circumcincta isolate WARC Sus (inbred).</title>
        <authorList>
            <person name="Mitreva M."/>
        </authorList>
    </citation>
    <scope>NUCLEOTIDE SEQUENCE [LARGE SCALE GENOMIC DNA]</scope>
    <source>
        <strain evidence="2 3">S</strain>
    </source>
</reference>
<feature type="non-terminal residue" evidence="2">
    <location>
        <position position="1"/>
    </location>
</feature>
<sequence length="77" mass="8019">IMRVLCVIVLLAIVGAIFALPASLKEESFDGSTRVKRQFGMGGWGWGGSPWGWGGGGCCGIGGGWGGWGGMGGWFRR</sequence>
<keyword evidence="3" id="KW-1185">Reference proteome</keyword>
<accession>A0A2G9TFM7</accession>
<feature type="signal peptide" evidence="1">
    <location>
        <begin position="1"/>
        <end position="19"/>
    </location>
</feature>
<name>A0A2G9TFM7_TELCI</name>
<dbReference type="AlphaFoldDB" id="A0A2G9TFM7"/>
<protein>
    <submittedName>
        <fullName evidence="2">Uncharacterized protein</fullName>
    </submittedName>
</protein>
<evidence type="ECO:0000313" key="3">
    <source>
        <dbReference type="Proteomes" id="UP000230423"/>
    </source>
</evidence>
<evidence type="ECO:0000256" key="1">
    <source>
        <dbReference type="SAM" id="SignalP"/>
    </source>
</evidence>
<gene>
    <name evidence="2" type="ORF">TELCIR_21842</name>
</gene>
<proteinExistence type="predicted"/>
<feature type="chain" id="PRO_5013923718" evidence="1">
    <location>
        <begin position="20"/>
        <end position="77"/>
    </location>
</feature>